<dbReference type="EMBL" id="LJSN01000002">
    <property type="protein sequence ID" value="PNE40887.1"/>
    <property type="molecule type" value="Genomic_DNA"/>
</dbReference>
<dbReference type="AlphaFoldDB" id="A0A2N8PIP8"/>
<evidence type="ECO:0000256" key="1">
    <source>
        <dbReference type="ARBA" id="ARBA00010088"/>
    </source>
</evidence>
<comment type="similarity">
    <text evidence="1">Belongs to the peptidase S33 family.</text>
</comment>
<dbReference type="PANTHER" id="PTHR43248:SF29">
    <property type="entry name" value="TRIPEPTIDYL AMINOPEPTIDASE"/>
    <property type="match status" value="1"/>
</dbReference>
<comment type="caution">
    <text evidence="7">The sequence shown here is derived from an EMBL/GenBank/DDBJ whole genome shotgun (WGS) entry which is preliminary data.</text>
</comment>
<dbReference type="SUPFAM" id="SSF53474">
    <property type="entry name" value="alpha/beta-Hydrolases"/>
    <property type="match status" value="1"/>
</dbReference>
<evidence type="ECO:0000259" key="6">
    <source>
        <dbReference type="Pfam" id="PF08386"/>
    </source>
</evidence>
<dbReference type="InterPro" id="IPR013595">
    <property type="entry name" value="Pept_S33_TAP-like_C"/>
</dbReference>
<protein>
    <submittedName>
        <fullName evidence="7">Peptidase</fullName>
    </submittedName>
</protein>
<dbReference type="InterPro" id="IPR051601">
    <property type="entry name" value="Serine_prot/Carboxylest_S33"/>
</dbReference>
<organism evidence="7 8">
    <name type="scientific">Streptomyces noursei</name>
    <name type="common">Streptomyces albulus</name>
    <dbReference type="NCBI Taxonomy" id="1971"/>
    <lineage>
        <taxon>Bacteria</taxon>
        <taxon>Bacillati</taxon>
        <taxon>Actinomycetota</taxon>
        <taxon>Actinomycetes</taxon>
        <taxon>Kitasatosporales</taxon>
        <taxon>Streptomycetaceae</taxon>
        <taxon>Streptomyces</taxon>
    </lineage>
</organism>
<dbReference type="Pfam" id="PF00561">
    <property type="entry name" value="Abhydrolase_1"/>
    <property type="match status" value="1"/>
</dbReference>
<gene>
    <name evidence="7" type="ORF">AOB60_08935</name>
</gene>
<feature type="region of interest" description="Disordered" evidence="4">
    <location>
        <begin position="30"/>
        <end position="60"/>
    </location>
</feature>
<feature type="domain" description="AB hydrolase-1" evidence="5">
    <location>
        <begin position="127"/>
        <end position="305"/>
    </location>
</feature>
<evidence type="ECO:0000256" key="2">
    <source>
        <dbReference type="ARBA" id="ARBA00022729"/>
    </source>
</evidence>
<proteinExistence type="inferred from homology"/>
<accession>A0A2N8PIP8</accession>
<name>A0A2N8PIP8_STRNR</name>
<dbReference type="RefSeq" id="WP_102923383.1">
    <property type="nucleotide sequence ID" value="NZ_LJSN01000002.1"/>
</dbReference>
<dbReference type="InterPro" id="IPR029058">
    <property type="entry name" value="AB_hydrolase_fold"/>
</dbReference>
<evidence type="ECO:0000256" key="4">
    <source>
        <dbReference type="SAM" id="MobiDB-lite"/>
    </source>
</evidence>
<dbReference type="PROSITE" id="PS51257">
    <property type="entry name" value="PROKAR_LIPOPROTEIN"/>
    <property type="match status" value="1"/>
</dbReference>
<dbReference type="Pfam" id="PF08386">
    <property type="entry name" value="Abhydrolase_4"/>
    <property type="match status" value="1"/>
</dbReference>
<keyword evidence="3" id="KW-0378">Hydrolase</keyword>
<dbReference type="GO" id="GO:0016787">
    <property type="term" value="F:hydrolase activity"/>
    <property type="evidence" value="ECO:0007669"/>
    <property type="project" value="UniProtKB-KW"/>
</dbReference>
<feature type="domain" description="Peptidase S33 tripeptidyl aminopeptidase-like C-terminal" evidence="6">
    <location>
        <begin position="432"/>
        <end position="536"/>
    </location>
</feature>
<dbReference type="Proteomes" id="UP000236047">
    <property type="component" value="Unassembled WGS sequence"/>
</dbReference>
<sequence>MPIVGPKAVRVGALSATVIVAAGTVVGCSGNEPLKTTSRSSSTVNTSSSSSGPATSELPASLTGQKLRWKQCAAPTPAQGGGKAPGGQWECTTLKAPLDYAKADGETIGIALIRAKAKDRGRRLGSLVFNFGGPGGSGITTLPGLAQDYNTLRSRYDLVSFDPRGVGGSAGVTCLSDQETDAMTAVDGSPDDDTEVEAATAANKKYVEACRRNSGKVLPHVDTVSSARDLDLIRAVLDDKKLNYFGISYGTKLGGVYAHLFPKNVGRSVLDAVVDPTQDPLSAAIGQAKGFQLALNNYMKDCATKMGSGCPTGKGGDEGNQKLTALLKKLDKHPLPTQSGRKLTQDLAVTGIVATLYDKESWGMLTIALSEAMRSGQGNMLLAFADSYSGRDEQGHYNNSQAANRAINCVDDKRRYTVDDVRAKLPEFRKASPVFGESTAWGLTGCTDWPVAGKTDKTEVGAKGSAPIVVIGNTGDPATPYEGARKMARELGDGVGVELTLKGEGHGGYNSSNPCLKKAVDDYLLDGNVPAPGTTCS</sequence>
<dbReference type="PANTHER" id="PTHR43248">
    <property type="entry name" value="2-SUCCINYL-6-HYDROXY-2,4-CYCLOHEXADIENE-1-CARBOXYLATE SYNTHASE"/>
    <property type="match status" value="1"/>
</dbReference>
<keyword evidence="2" id="KW-0732">Signal</keyword>
<feature type="compositionally biased region" description="Low complexity" evidence="4">
    <location>
        <begin position="36"/>
        <end position="56"/>
    </location>
</feature>
<reference evidence="8" key="1">
    <citation type="submission" date="2015-09" db="EMBL/GenBank/DDBJ databases">
        <authorList>
            <person name="Graham D.E."/>
            <person name="Mahan K.M."/>
            <person name="Klingeman D.M."/>
            <person name="Fida T."/>
            <person name="Giannone R.J."/>
            <person name="Hettich R.L."/>
            <person name="Parry R.J."/>
            <person name="Spain J.C."/>
        </authorList>
    </citation>
    <scope>NUCLEOTIDE SEQUENCE [LARGE SCALE GENOMIC DNA]</scope>
    <source>
        <strain evidence="8">JCM 4701</strain>
    </source>
</reference>
<evidence type="ECO:0000259" key="5">
    <source>
        <dbReference type="Pfam" id="PF00561"/>
    </source>
</evidence>
<keyword evidence="8" id="KW-1185">Reference proteome</keyword>
<dbReference type="InterPro" id="IPR000073">
    <property type="entry name" value="AB_hydrolase_1"/>
</dbReference>
<evidence type="ECO:0000313" key="7">
    <source>
        <dbReference type="EMBL" id="PNE40887.1"/>
    </source>
</evidence>
<evidence type="ECO:0000313" key="8">
    <source>
        <dbReference type="Proteomes" id="UP000236047"/>
    </source>
</evidence>
<dbReference type="Gene3D" id="3.40.50.1820">
    <property type="entry name" value="alpha/beta hydrolase"/>
    <property type="match status" value="1"/>
</dbReference>
<evidence type="ECO:0000256" key="3">
    <source>
        <dbReference type="ARBA" id="ARBA00022801"/>
    </source>
</evidence>